<sequence>MFNKISLLALAFVLPLAACADDDTVETTTVDDVAVVDPVTPADDMMTDDTTMESDVTAQATLDAVPAEGLTAMAPGAAVANIDSWIAKLSDVPEASGVVEGLQTLKTQLTTDPLDGAAIGATLSSLGEQTTAAAGGDAALEQLGAALSSAGSSLM</sequence>
<feature type="signal peptide" evidence="1">
    <location>
        <begin position="1"/>
        <end position="20"/>
    </location>
</feature>
<feature type="chain" id="PRO_5012039872" evidence="1">
    <location>
        <begin position="21"/>
        <end position="155"/>
    </location>
</feature>
<protein>
    <submittedName>
        <fullName evidence="2">Uncharacterized protein</fullName>
    </submittedName>
</protein>
<proteinExistence type="predicted"/>
<evidence type="ECO:0000313" key="3">
    <source>
        <dbReference type="Proteomes" id="UP000216446"/>
    </source>
</evidence>
<dbReference type="InParanoid" id="A0A259U0M3"/>
<evidence type="ECO:0000256" key="1">
    <source>
        <dbReference type="SAM" id="SignalP"/>
    </source>
</evidence>
<dbReference type="Proteomes" id="UP000216446">
    <property type="component" value="Unassembled WGS sequence"/>
</dbReference>
<dbReference type="OrthoDB" id="1492310at2"/>
<keyword evidence="3" id="KW-1185">Reference proteome</keyword>
<accession>A0A259U0M3</accession>
<dbReference type="AlphaFoldDB" id="A0A259U0M3"/>
<name>A0A259U0M3_9BACT</name>
<dbReference type="EMBL" id="MQWB01000001">
    <property type="protein sequence ID" value="OZC03388.1"/>
    <property type="molecule type" value="Genomic_DNA"/>
</dbReference>
<reference evidence="2 3" key="1">
    <citation type="submission" date="2016-11" db="EMBL/GenBank/DDBJ databases">
        <title>Study of marine rhodopsin-containing bacteria.</title>
        <authorList>
            <person name="Yoshizawa S."/>
            <person name="Kumagai Y."/>
            <person name="Kogure K."/>
        </authorList>
    </citation>
    <scope>NUCLEOTIDE SEQUENCE [LARGE SCALE GENOMIC DNA]</scope>
    <source>
        <strain evidence="2 3">SG-29</strain>
    </source>
</reference>
<comment type="caution">
    <text evidence="2">The sequence shown here is derived from an EMBL/GenBank/DDBJ whole genome shotgun (WGS) entry which is preliminary data.</text>
</comment>
<evidence type="ECO:0000313" key="2">
    <source>
        <dbReference type="EMBL" id="OZC03388.1"/>
    </source>
</evidence>
<gene>
    <name evidence="2" type="ORF">BSZ36_10590</name>
</gene>
<dbReference type="RefSeq" id="WP_094548695.1">
    <property type="nucleotide sequence ID" value="NZ_MQWB01000001.1"/>
</dbReference>
<keyword evidence="1" id="KW-0732">Signal</keyword>
<organism evidence="2 3">
    <name type="scientific">Rubricoccus marinus</name>
    <dbReference type="NCBI Taxonomy" id="716817"/>
    <lineage>
        <taxon>Bacteria</taxon>
        <taxon>Pseudomonadati</taxon>
        <taxon>Rhodothermota</taxon>
        <taxon>Rhodothermia</taxon>
        <taxon>Rhodothermales</taxon>
        <taxon>Rubricoccaceae</taxon>
        <taxon>Rubricoccus</taxon>
    </lineage>
</organism>